<dbReference type="InterPro" id="IPR035965">
    <property type="entry name" value="PAS-like_dom_sf"/>
</dbReference>
<feature type="domain" description="PAS" evidence="2">
    <location>
        <begin position="64"/>
        <end position="134"/>
    </location>
</feature>
<dbReference type="SUPFAM" id="SSF55785">
    <property type="entry name" value="PYP-like sensor domain (PAS domain)"/>
    <property type="match status" value="1"/>
</dbReference>
<comment type="caution">
    <text evidence="3">The sequence shown here is derived from an EMBL/GenBank/DDBJ whole genome shotgun (WGS) entry which is preliminary data.</text>
</comment>
<dbReference type="PROSITE" id="PS50112">
    <property type="entry name" value="PAS"/>
    <property type="match status" value="1"/>
</dbReference>
<proteinExistence type="predicted"/>
<sequence>MSKSTNSPIHAQDVDLNLASKEPRETKNASVSLSTNGKASDSVRSLKGDPATQTTVIPTEFTKRKDWPQKIICELTDIYYVIANSGKFIYCSVSCQELTGYSPAELTGRSLCDFIHVDDNDSFIRDLSFGATKKSFSLLYRFRKKDDRFIVLQVQCRPYFVDGSLSCFFCNARRYSSKAASMLDTLLEMKNENELLKRRLKK</sequence>
<evidence type="ECO:0000256" key="1">
    <source>
        <dbReference type="SAM" id="MobiDB-lite"/>
    </source>
</evidence>
<evidence type="ECO:0000259" key="2">
    <source>
        <dbReference type="PROSITE" id="PS50112"/>
    </source>
</evidence>
<dbReference type="NCBIfam" id="TIGR00229">
    <property type="entry name" value="sensory_box"/>
    <property type="match status" value="1"/>
</dbReference>
<keyword evidence="4" id="KW-1185">Reference proteome</keyword>
<dbReference type="Pfam" id="PF08447">
    <property type="entry name" value="PAS_3"/>
    <property type="match status" value="1"/>
</dbReference>
<evidence type="ECO:0000313" key="3">
    <source>
        <dbReference type="EMBL" id="KAK9759719.1"/>
    </source>
</evidence>
<organism evidence="3 4">
    <name type="scientific">Basidiobolus ranarum</name>
    <dbReference type="NCBI Taxonomy" id="34480"/>
    <lineage>
        <taxon>Eukaryota</taxon>
        <taxon>Fungi</taxon>
        <taxon>Fungi incertae sedis</taxon>
        <taxon>Zoopagomycota</taxon>
        <taxon>Entomophthoromycotina</taxon>
        <taxon>Basidiobolomycetes</taxon>
        <taxon>Basidiobolales</taxon>
        <taxon>Basidiobolaceae</taxon>
        <taxon>Basidiobolus</taxon>
    </lineage>
</organism>
<evidence type="ECO:0000313" key="4">
    <source>
        <dbReference type="Proteomes" id="UP001479436"/>
    </source>
</evidence>
<dbReference type="InterPro" id="IPR000014">
    <property type="entry name" value="PAS"/>
</dbReference>
<name>A0ABR2WDZ1_9FUNG</name>
<dbReference type="InterPro" id="IPR013655">
    <property type="entry name" value="PAS_fold_3"/>
</dbReference>
<dbReference type="EMBL" id="JASJQH010003239">
    <property type="protein sequence ID" value="KAK9759719.1"/>
    <property type="molecule type" value="Genomic_DNA"/>
</dbReference>
<protein>
    <recommendedName>
        <fullName evidence="2">PAS domain-containing protein</fullName>
    </recommendedName>
</protein>
<gene>
    <name evidence="3" type="ORF">K7432_016995</name>
</gene>
<dbReference type="Proteomes" id="UP001479436">
    <property type="component" value="Unassembled WGS sequence"/>
</dbReference>
<dbReference type="CDD" id="cd00130">
    <property type="entry name" value="PAS"/>
    <property type="match status" value="1"/>
</dbReference>
<feature type="region of interest" description="Disordered" evidence="1">
    <location>
        <begin position="1"/>
        <end position="50"/>
    </location>
</feature>
<reference evidence="3 4" key="1">
    <citation type="submission" date="2023-04" db="EMBL/GenBank/DDBJ databases">
        <title>Genome of Basidiobolus ranarum AG-B5.</title>
        <authorList>
            <person name="Stajich J.E."/>
            <person name="Carter-House D."/>
            <person name="Gryganskyi A."/>
        </authorList>
    </citation>
    <scope>NUCLEOTIDE SEQUENCE [LARGE SCALE GENOMIC DNA]</scope>
    <source>
        <strain evidence="3 4">AG-B5</strain>
    </source>
</reference>
<accession>A0ABR2WDZ1</accession>
<feature type="compositionally biased region" description="Polar residues" evidence="1">
    <location>
        <begin position="28"/>
        <end position="43"/>
    </location>
</feature>
<feature type="non-terminal residue" evidence="3">
    <location>
        <position position="202"/>
    </location>
</feature>
<dbReference type="SMART" id="SM00091">
    <property type="entry name" value="PAS"/>
    <property type="match status" value="1"/>
</dbReference>
<dbReference type="Gene3D" id="3.30.450.20">
    <property type="entry name" value="PAS domain"/>
    <property type="match status" value="1"/>
</dbReference>